<feature type="compositionally biased region" description="Polar residues" evidence="12">
    <location>
        <begin position="61"/>
        <end position="78"/>
    </location>
</feature>
<evidence type="ECO:0000256" key="8">
    <source>
        <dbReference type="ARBA" id="ARBA00022833"/>
    </source>
</evidence>
<evidence type="ECO:0000313" key="17">
    <source>
        <dbReference type="EnsemblMetazoa" id="GMOY001886-PA"/>
    </source>
</evidence>
<dbReference type="CDD" id="cd13329">
    <property type="entry name" value="PH_RhoGEF"/>
    <property type="match status" value="1"/>
</dbReference>
<feature type="compositionally biased region" description="Polar residues" evidence="12">
    <location>
        <begin position="3013"/>
        <end position="3022"/>
    </location>
</feature>
<feature type="domain" description="PH" evidence="13">
    <location>
        <begin position="2268"/>
        <end position="2377"/>
    </location>
</feature>
<feature type="compositionally biased region" description="Low complexity" evidence="12">
    <location>
        <begin position="569"/>
        <end position="584"/>
    </location>
</feature>
<comment type="subcellular location">
    <subcellularLocation>
        <location evidence="2">Cytoplasm</location>
    </subcellularLocation>
    <subcellularLocation>
        <location evidence="1">Membrane</location>
    </subcellularLocation>
</comment>
<dbReference type="GO" id="GO:0001664">
    <property type="term" value="F:G protein-coupled receptor binding"/>
    <property type="evidence" value="ECO:0007669"/>
    <property type="project" value="TreeGrafter"/>
</dbReference>
<dbReference type="SUPFAM" id="SSF50729">
    <property type="entry name" value="PH domain-like"/>
    <property type="match status" value="1"/>
</dbReference>
<dbReference type="CDD" id="cd00160">
    <property type="entry name" value="RhoGEF"/>
    <property type="match status" value="1"/>
</dbReference>
<proteinExistence type="predicted"/>
<dbReference type="EMBL" id="CCAG010018327">
    <property type="status" value="NOT_ANNOTATED_CDS"/>
    <property type="molecule type" value="Genomic_DNA"/>
</dbReference>
<feature type="compositionally biased region" description="Polar residues" evidence="12">
    <location>
        <begin position="851"/>
        <end position="861"/>
    </location>
</feature>
<feature type="region of interest" description="Disordered" evidence="12">
    <location>
        <begin position="3171"/>
        <end position="3204"/>
    </location>
</feature>
<evidence type="ECO:0000259" key="16">
    <source>
        <dbReference type="PROSITE" id="PS50106"/>
    </source>
</evidence>
<accession>A0A1B0FE74</accession>
<dbReference type="SUPFAM" id="SSF57889">
    <property type="entry name" value="Cysteine-rich domain"/>
    <property type="match status" value="1"/>
</dbReference>
<sequence>MEDPSITKRLIDFGVNKHKYEEVQGLSEESTNNRSSLPVGITCNNNHKSKDSNIASIELSPSQAATKTTKLDNQTIESPHSEPKSSVKASTNGNNNSGINLKGGKKKSPKSLKSKIPRSPSLTSCLSGNTYNNFQPPPISGIPPRTPPLPLSYQNRIKSMNGHGIATITTNNNNNDNVVGNNTGNVTSGGGTINIQTPANGQAYRNSTNMVPSARRPQVQIPSVTGESPKNFQYLTLTVRKDENGYGMKVSGDNPVFVESVKPGGAAHIAGLVAGDMILKVNGTEVRSEKHPTVVSYIKASTVVELAVKRSQKLARPTSVGVVPSTPVLSGRDRTASITGPQPVDSIKRREMETYKIQTLQKMLEQEKLNLERLKGDTNNPSYKLSEANIRKLREQLRQVGAEDAPQSVKYQSTINNLKAQHHHLSVSSNTTTTTSPLVTNTQFNHAHLNLHHHQNHHHHHHGQAVTPQPQPPQSSPAFLSLLPRSLSSLSLGGRKSKIDKDLIAPLNNTTDFLQTSVASAMLATGSPIAVTTSHAPPSYSMSQSLHTPLQTHLQRNSAQQLFHLHQQQLLQQQQQNRSTPKTSGKTKSKFTSKAKSLIEEDIPPPLPQRNASRPLQLDVVNNTVPSIPSATVSPISDLDHMAGTCSPLRNSPQPVSKSNSPQNVSGSSSNKGKRSKVKTKALSDPKMSTQIFLQMEGGAASGLCNNDQMGGPLEDDCTPPPLPPRQPGMLDEIQKGSFQNLNSSVLSQTSHNLNHMNKHRRVVSSPDNIHTRHSERQIKTNSGSWELIEKDDESTPPGTPPPPYRHAHSASMSGNEESIHEHVGAGIFVESHNFALATGATPPPPPPHSNRIQSAQSRSTQKEIISMEDEDTSDHEGPFIDENGPFNSLQRLLEADNVAFLAVFLNYVLSNSEPAPLLFYLITGLYKEGTAKDMRKWVYEIHSTFLVPRAPLAWYRQDESLAREVDAVLQNEADKVEILRKVFWKSRKRARDIICEQLREFQQKRTAGLGTIYGPTDAQLLEAKGDKQKEQHIFEDTLMKKLQILVEEYEKDITLEEPKKLALCSALSTVIHRIFITRSHPNSIIDRVHHFVSREKSFKSRLMGKKGKMIVRGHPLVLRQYYEVTNCNHCQTIIWGVSPQGFHCTDCKLNIHRPCSKVLDESCPGPVPPVKRKEKDLHNDNKISKLMGKIRPRTSTDLSGDKRRPDPDDLDPADSPNEVDVVDSAVNTLATDLQHITANEPASKFEKFRRSSLRHRNLTGQTPKSARKRMKSPHLVLQSQLSCSSLKETDEINKADEKHLQVDSSKPKTTPHVLRSSKNSAKPKEKMPNSYPQHKGSDGKVSLKVLKNSNPRTSSEFPKNAYNFSDNASGVNERKNSKSLIQGSTAINTLSLSESDGNENDDLDSDTSEDDDDKEGKTSAHNSQNNSSHSVKEKILLVDPKYRNNRVEKSSSKTKIDMDKRECVKRSRSNRKISTITVDHFDEEKSQNYSGKDAKTKAKAKAKKSSRTGSNINLQTLVKFVLSNRKFLNTDEFALIRQRSISEAASSVMQVAATCKPMPIALKYPQDSMVAQTPKDHDPEAERNVVLVKKQSIKNSFYDSINCKDNNNCDSAKPPISKEKKKNTFQNSTRRLSIGKTHRHSSDSSKSSGNYEDEAFYSCDEVDEQKLNNNEDLVLVTDEKNKKPSTPSLTSRMAAKINETTTNYRNRKAANKAAKNRKSFGGSASVVDSSNRPSYYKQLSFERLHSTSIQRQPSDRRPDGVNLSIRSNSNTSAHLNASDLQSSFHGADASMGATAVVGIGGGVSTALSCSIGPDGMAIPSMTSNLSMGSTSGTASGGISPAGVIGALNDLNAQDAVESNNARRERLHQQHQQNKSAPVSVNRSESYKERLSHKRNRSQRKTSDPSLTSRQNDDQADLGLSNSNFTASSNSSLSSGEGSESPSNSMEQMGGAGATAIAANIPPHHHQSQPSCQESFHGSTGGGLVNLSFWGNTSALAGLPQRQWHFDSDEDDDLNEADWSSNVAAEILGTLTDAEKKRQEIINEIYQTERSHVRTLKLLERLFFHPLLESGLLSQEHLLLLFPSSLVSLRDLHGTFEQKLKQRRLDHNYVVKNAGDLLAGMFDGKSGEELREYAAQFCARQQIALEALKEKRRKDEQLQKLLSKAEAHKACRRLQLKDLLPTVLQRLTKYPLLFENLYKVTLRVVPEDTSEAEAIQKALESSRKILVDVNQAVKTAEDAHKLQNIQRKLDKSTFDKDEFKNLDLTQYRLIHDGSLTMKKNPSIQLHGLLFENMIVLLTKQDDKYSLKYLHATRNTEVNNKPVSPIMSIDSETLVRQEAADKNSFFLIKTKTSQMLELRAPSSSECKTWFKHISDAAEQYKPRTKNANHEPIDDPAIATLPHSNTRESLELTPERPPPQSATATVITTPLAPMMPMTPSVVGYDKIHTAQAVESNCSSNNNNNNSGVEVQLRNGRRENSQTLPAVESCPPYYNIKQRLSQNELAQNAGAVNRTMSTRSCGEANNNYNSMCEFAAANGVTLRHTQSARQANNAMLAPADGANAMNLNEGNKRDSTSIVYSNNSNNTRTLMQSSPPLVEPTAIQISISPAHTAEPVLTLVEKLRRLDASIREGLMEKQKIICDMFRLPIEHFHEIVDIAAMPEAPKDSADIALAAYAQVQSLTEVINEYMQITPEQEISAVSTTVCDKCHEKQQHLSREKNNFVKSDSPPPLPPPKKQTAQAQQQVPTPTVPKLQMLGLGDSDIHEDDDGYCEIDELRLPALPHLMKTISPPLSTAKMTVTPSFPPSLSKSSNQLQSPAVVAESQASNTTVVMQNNSTPELVKRQSTLSSDSIPEESPDEVTNALNDQHADEMHKLNESKDVTLTENVEQQDHDTTNVTVNSESIVNSKQFEKKNTEEEAPLIREDFQHAETATNDNGEKSEAEAEDKDVAANEEDEKKESEDDSEDKDDDSTMHTAECESESLEIKEPATGNESTEHLKHSITTTPSVATEPKKQISNSTQADDSSLDSENAEINEVYETFSSLKKHENAVLLMVDNSTQTLFPSSQHLSTTISPTTTAATNTQGKSTSTVATNTNTIANTIAASLCGPNRLQHAHTLEPSVPCHALNNIVSALNAQISLLLPKINERDMERDRLRKENLHLRELLNAMHERQRVEPKLETPNESMTSNACKADDQIDGSSSAPSVTCKPMPTIALTVPTDTQQLVAATAAEESEGAEVSKTEVETVKLTATSTTTKPQEAKN</sequence>
<feature type="compositionally biased region" description="Basic residues" evidence="12">
    <location>
        <begin position="1706"/>
        <end position="1719"/>
    </location>
</feature>
<feature type="compositionally biased region" description="Basic and acidic residues" evidence="12">
    <location>
        <begin position="1172"/>
        <end position="1184"/>
    </location>
</feature>
<dbReference type="Gene3D" id="1.20.900.10">
    <property type="entry name" value="Dbl homology (DH) domain"/>
    <property type="match status" value="1"/>
</dbReference>
<feature type="region of interest" description="Disordered" evidence="12">
    <location>
        <begin position="630"/>
        <end position="688"/>
    </location>
</feature>
<feature type="compositionally biased region" description="Polar residues" evidence="12">
    <location>
        <begin position="27"/>
        <end position="48"/>
    </location>
</feature>
<organism evidence="17 18">
    <name type="scientific">Glossina morsitans morsitans</name>
    <name type="common">Savannah tsetse fly</name>
    <dbReference type="NCBI Taxonomy" id="37546"/>
    <lineage>
        <taxon>Eukaryota</taxon>
        <taxon>Metazoa</taxon>
        <taxon>Ecdysozoa</taxon>
        <taxon>Arthropoda</taxon>
        <taxon>Hexapoda</taxon>
        <taxon>Insecta</taxon>
        <taxon>Pterygota</taxon>
        <taxon>Neoptera</taxon>
        <taxon>Endopterygota</taxon>
        <taxon>Diptera</taxon>
        <taxon>Brachycera</taxon>
        <taxon>Muscomorpha</taxon>
        <taxon>Hippoboscoidea</taxon>
        <taxon>Glossinidae</taxon>
        <taxon>Glossina</taxon>
    </lineage>
</organism>
<dbReference type="PROSITE" id="PS50003">
    <property type="entry name" value="PH_DOMAIN"/>
    <property type="match status" value="1"/>
</dbReference>
<feature type="coiled-coil region" evidence="11">
    <location>
        <begin position="357"/>
        <end position="403"/>
    </location>
</feature>
<feature type="compositionally biased region" description="Low complexity" evidence="12">
    <location>
        <begin position="1420"/>
        <end position="1430"/>
    </location>
</feature>
<dbReference type="STRING" id="37546.A0A1B0FE74"/>
<dbReference type="PANTHER" id="PTHR45872">
    <property type="entry name" value="RHO GUANINE NUCLEOTIDE EXCHANGE FACTOR 2, ISOFORM D"/>
    <property type="match status" value="1"/>
</dbReference>
<evidence type="ECO:0000256" key="4">
    <source>
        <dbReference type="ARBA" id="ARBA00022490"/>
    </source>
</evidence>
<keyword evidence="3" id="KW-0343">GTPase activation</keyword>
<dbReference type="PANTHER" id="PTHR45872:SF2">
    <property type="entry name" value="RHO GUANINE NUCLEOTIDE EXCHANGE FACTOR 2, ISOFORM D"/>
    <property type="match status" value="1"/>
</dbReference>
<feature type="compositionally biased region" description="Basic and acidic residues" evidence="12">
    <location>
        <begin position="770"/>
        <end position="779"/>
    </location>
</feature>
<feature type="region of interest" description="Disordered" evidence="12">
    <location>
        <begin position="838"/>
        <end position="861"/>
    </location>
</feature>
<dbReference type="InterPro" id="IPR036305">
    <property type="entry name" value="RGS_sf"/>
</dbReference>
<feature type="region of interest" description="Disordered" evidence="12">
    <location>
        <begin position="1675"/>
        <end position="1730"/>
    </location>
</feature>
<evidence type="ECO:0000313" key="18">
    <source>
        <dbReference type="Proteomes" id="UP000092444"/>
    </source>
</evidence>
<dbReference type="Gene3D" id="2.30.29.30">
    <property type="entry name" value="Pleckstrin-homology domain (PH domain)/Phosphotyrosine-binding domain (PTB)"/>
    <property type="match status" value="1"/>
</dbReference>
<feature type="compositionally biased region" description="Pro residues" evidence="12">
    <location>
        <begin position="135"/>
        <end position="144"/>
    </location>
</feature>
<feature type="compositionally biased region" description="Low complexity" evidence="12">
    <location>
        <begin position="3068"/>
        <end position="3086"/>
    </location>
</feature>
<dbReference type="Pfam" id="PF17838">
    <property type="entry name" value="PH_16"/>
    <property type="match status" value="1"/>
</dbReference>
<dbReference type="Pfam" id="PF00621">
    <property type="entry name" value="RhoGEF"/>
    <property type="match status" value="1"/>
</dbReference>
<evidence type="ECO:0000256" key="9">
    <source>
        <dbReference type="ARBA" id="ARBA00023054"/>
    </source>
</evidence>
<dbReference type="CDD" id="cd08756">
    <property type="entry name" value="RGS_GEF_like"/>
    <property type="match status" value="1"/>
</dbReference>
<dbReference type="VEuPathDB" id="VectorBase:GMOY001886"/>
<feature type="region of interest" description="Disordered" evidence="12">
    <location>
        <begin position="1297"/>
        <end position="1469"/>
    </location>
</feature>
<feature type="domain" description="DH" evidence="14">
    <location>
        <begin position="2037"/>
        <end position="2232"/>
    </location>
</feature>
<feature type="domain" description="Phorbol-ester/DAG-type" evidence="15">
    <location>
        <begin position="1114"/>
        <end position="1164"/>
    </location>
</feature>
<dbReference type="InterPro" id="IPR015212">
    <property type="entry name" value="RGS-like_dom"/>
</dbReference>
<dbReference type="InterPro" id="IPR044926">
    <property type="entry name" value="RGS_subdomain_2"/>
</dbReference>
<dbReference type="GO" id="GO:0016020">
    <property type="term" value="C:membrane"/>
    <property type="evidence" value="ECO:0007669"/>
    <property type="project" value="UniProtKB-SubCell"/>
</dbReference>
<evidence type="ECO:0000256" key="2">
    <source>
        <dbReference type="ARBA" id="ARBA00004496"/>
    </source>
</evidence>
<evidence type="ECO:0000256" key="5">
    <source>
        <dbReference type="ARBA" id="ARBA00022553"/>
    </source>
</evidence>
<feature type="compositionally biased region" description="Polar residues" evidence="12">
    <location>
        <begin position="2828"/>
        <end position="2845"/>
    </location>
</feature>
<dbReference type="SMART" id="SM00325">
    <property type="entry name" value="RhoGEF"/>
    <property type="match status" value="1"/>
</dbReference>
<feature type="region of interest" description="Disordered" evidence="12">
    <location>
        <begin position="3065"/>
        <end position="3086"/>
    </location>
</feature>
<dbReference type="SUPFAM" id="SSF48097">
    <property type="entry name" value="Regulator of G-protein signaling, RGS"/>
    <property type="match status" value="1"/>
</dbReference>
<dbReference type="InterPro" id="IPR036034">
    <property type="entry name" value="PDZ_sf"/>
</dbReference>
<protein>
    <submittedName>
        <fullName evidence="17">Uncharacterized protein</fullName>
    </submittedName>
</protein>
<feature type="compositionally biased region" description="Polar residues" evidence="12">
    <location>
        <begin position="1870"/>
        <end position="1884"/>
    </location>
</feature>
<dbReference type="EMBL" id="CCAG010018328">
    <property type="status" value="NOT_ANNOTATED_CDS"/>
    <property type="molecule type" value="Genomic_DNA"/>
</dbReference>
<keyword evidence="9 11" id="KW-0175">Coiled coil</keyword>
<feature type="region of interest" description="Disordered" evidence="12">
    <location>
        <begin position="23"/>
        <end position="48"/>
    </location>
</feature>
<evidence type="ECO:0000256" key="1">
    <source>
        <dbReference type="ARBA" id="ARBA00004370"/>
    </source>
</evidence>
<dbReference type="InterPro" id="IPR000219">
    <property type="entry name" value="DH_dom"/>
</dbReference>
<name>A0A1B0FE74_GLOMM</name>
<evidence type="ECO:0000256" key="10">
    <source>
        <dbReference type="ARBA" id="ARBA00023136"/>
    </source>
</evidence>
<feature type="compositionally biased region" description="Polar residues" evidence="12">
    <location>
        <begin position="123"/>
        <end position="134"/>
    </location>
</feature>
<dbReference type="Pfam" id="PF09128">
    <property type="entry name" value="RGS-like"/>
    <property type="match status" value="1"/>
</dbReference>
<keyword evidence="5" id="KW-0597">Phosphoprotein</keyword>
<evidence type="ECO:0000256" key="11">
    <source>
        <dbReference type="SAM" id="Coils"/>
    </source>
</evidence>
<feature type="compositionally biased region" description="Basic and acidic residues" evidence="12">
    <location>
        <begin position="2907"/>
        <end position="2926"/>
    </location>
</feature>
<evidence type="ECO:0000259" key="14">
    <source>
        <dbReference type="PROSITE" id="PS50010"/>
    </source>
</evidence>
<dbReference type="Gene3D" id="2.30.42.10">
    <property type="match status" value="1"/>
</dbReference>
<feature type="region of interest" description="Disordered" evidence="12">
    <location>
        <begin position="1747"/>
        <end position="1768"/>
    </location>
</feature>
<dbReference type="CDD" id="cd20832">
    <property type="entry name" value="C1_ARHGEF-like"/>
    <property type="match status" value="1"/>
</dbReference>
<feature type="compositionally biased region" description="Basic residues" evidence="12">
    <location>
        <begin position="453"/>
        <end position="463"/>
    </location>
</feature>
<evidence type="ECO:0000256" key="3">
    <source>
        <dbReference type="ARBA" id="ARBA00022468"/>
    </source>
</evidence>
<feature type="region of interest" description="Disordered" evidence="12">
    <location>
        <begin position="2828"/>
        <end position="2857"/>
    </location>
</feature>
<dbReference type="Pfam" id="PF00130">
    <property type="entry name" value="C1_1"/>
    <property type="match status" value="1"/>
</dbReference>
<dbReference type="Proteomes" id="UP000092444">
    <property type="component" value="Unassembled WGS sequence"/>
</dbReference>
<feature type="compositionally biased region" description="Low complexity" evidence="12">
    <location>
        <begin position="2453"/>
        <end position="2464"/>
    </location>
</feature>
<dbReference type="PROSITE" id="PS50106">
    <property type="entry name" value="PDZ"/>
    <property type="match status" value="1"/>
</dbReference>
<feature type="region of interest" description="Disordered" evidence="12">
    <location>
        <begin position="453"/>
        <end position="480"/>
    </location>
</feature>
<dbReference type="InterPro" id="IPR001478">
    <property type="entry name" value="PDZ"/>
</dbReference>
<dbReference type="SMART" id="SM00228">
    <property type="entry name" value="PDZ"/>
    <property type="match status" value="1"/>
</dbReference>
<feature type="compositionally biased region" description="Polar residues" evidence="12">
    <location>
        <begin position="1379"/>
        <end position="1396"/>
    </location>
</feature>
<dbReference type="Gene3D" id="1.10.167.10">
    <property type="entry name" value="Regulator of G-protein Signalling 4, domain 2"/>
    <property type="match status" value="1"/>
</dbReference>
<feature type="compositionally biased region" description="Polar residues" evidence="12">
    <location>
        <begin position="87"/>
        <end position="99"/>
    </location>
</feature>
<keyword evidence="4" id="KW-0963">Cytoplasm</keyword>
<feature type="compositionally biased region" description="Basic residues" evidence="12">
    <location>
        <begin position="1891"/>
        <end position="1900"/>
    </location>
</feature>
<dbReference type="EnsemblMetazoa" id="GMOY001886-RA">
    <property type="protein sequence ID" value="GMOY001886-PA"/>
    <property type="gene ID" value="GMOY001886"/>
</dbReference>
<keyword evidence="10" id="KW-0472">Membrane</keyword>
<dbReference type="PROSITE" id="PS00479">
    <property type="entry name" value="ZF_DAG_PE_1"/>
    <property type="match status" value="1"/>
</dbReference>
<dbReference type="GO" id="GO:0046872">
    <property type="term" value="F:metal ion binding"/>
    <property type="evidence" value="ECO:0007669"/>
    <property type="project" value="UniProtKB-KW"/>
</dbReference>
<dbReference type="Pfam" id="PF00595">
    <property type="entry name" value="PDZ"/>
    <property type="match status" value="1"/>
</dbReference>
<evidence type="ECO:0000256" key="12">
    <source>
        <dbReference type="SAM" id="MobiDB-lite"/>
    </source>
</evidence>
<dbReference type="PROSITE" id="PS50010">
    <property type="entry name" value="DH_2"/>
    <property type="match status" value="1"/>
</dbReference>
<feature type="compositionally biased region" description="Polar residues" evidence="12">
    <location>
        <begin position="2893"/>
        <end position="2906"/>
    </location>
</feature>
<keyword evidence="7" id="KW-0479">Metal-binding</keyword>
<evidence type="ECO:0000259" key="15">
    <source>
        <dbReference type="PROSITE" id="PS50081"/>
    </source>
</evidence>
<feature type="compositionally biased region" description="Basic and acidic residues" evidence="12">
    <location>
        <begin position="2709"/>
        <end position="2719"/>
    </location>
</feature>
<dbReference type="SUPFAM" id="SSF48065">
    <property type="entry name" value="DBL homology domain (DH-domain)"/>
    <property type="match status" value="1"/>
</dbReference>
<keyword evidence="6" id="KW-0344">Guanine-nucleotide releasing factor</keyword>
<feature type="compositionally biased region" description="Basic and acidic residues" evidence="12">
    <location>
        <begin position="2934"/>
        <end position="2958"/>
    </location>
</feature>
<feature type="compositionally biased region" description="Low complexity" evidence="12">
    <location>
        <begin position="2734"/>
        <end position="2752"/>
    </location>
</feature>
<keyword evidence="8" id="KW-0862">Zinc</keyword>
<feature type="compositionally biased region" description="Low complexity" evidence="12">
    <location>
        <begin position="1921"/>
        <end position="1945"/>
    </location>
</feature>
<feature type="compositionally biased region" description="Basic and acidic residues" evidence="12">
    <location>
        <begin position="1431"/>
        <end position="1466"/>
    </location>
</feature>
<feature type="region of interest" description="Disordered" evidence="12">
    <location>
        <begin position="1164"/>
        <end position="1219"/>
    </location>
</feature>
<feature type="compositionally biased region" description="Acidic residues" evidence="12">
    <location>
        <begin position="1397"/>
        <end position="1414"/>
    </location>
</feature>
<dbReference type="SMART" id="SM00233">
    <property type="entry name" value="PH"/>
    <property type="match status" value="1"/>
</dbReference>
<dbReference type="SUPFAM" id="SSF50156">
    <property type="entry name" value="PDZ domain-like"/>
    <property type="match status" value="1"/>
</dbReference>
<feature type="region of interest" description="Disordered" evidence="12">
    <location>
        <begin position="760"/>
        <end position="814"/>
    </location>
</feature>
<feature type="region of interest" description="Disordered" evidence="12">
    <location>
        <begin position="1609"/>
        <end position="1652"/>
    </location>
</feature>
<feature type="domain" description="PDZ" evidence="16">
    <location>
        <begin position="236"/>
        <end position="301"/>
    </location>
</feature>
<dbReference type="InterPro" id="IPR035899">
    <property type="entry name" value="DBL_dom_sf"/>
</dbReference>
<feature type="compositionally biased region" description="Basic residues" evidence="12">
    <location>
        <begin position="103"/>
        <end position="116"/>
    </location>
</feature>
<reference evidence="17" key="1">
    <citation type="submission" date="2020-05" db="UniProtKB">
        <authorList>
            <consortium name="EnsemblMetazoa"/>
        </authorList>
    </citation>
    <scope>IDENTIFICATION</scope>
    <source>
        <strain evidence="17">Yale</strain>
    </source>
</reference>
<feature type="region of interest" description="Disordered" evidence="12">
    <location>
        <begin position="569"/>
        <end position="615"/>
    </location>
</feature>
<feature type="region of interest" description="Disordered" evidence="12">
    <location>
        <begin position="2886"/>
        <end position="3027"/>
    </location>
</feature>
<dbReference type="InterPro" id="IPR011993">
    <property type="entry name" value="PH-like_dom_sf"/>
</dbReference>
<dbReference type="Gene3D" id="3.30.60.20">
    <property type="match status" value="1"/>
</dbReference>
<dbReference type="SMART" id="SM00109">
    <property type="entry name" value="C1"/>
    <property type="match status" value="1"/>
</dbReference>
<dbReference type="GO" id="GO:0005096">
    <property type="term" value="F:GTPase activator activity"/>
    <property type="evidence" value="ECO:0007669"/>
    <property type="project" value="UniProtKB-KW"/>
</dbReference>
<evidence type="ECO:0000256" key="7">
    <source>
        <dbReference type="ARBA" id="ARBA00022723"/>
    </source>
</evidence>
<dbReference type="InterPro" id="IPR002219">
    <property type="entry name" value="PKC_DAG/PE"/>
</dbReference>
<evidence type="ECO:0000259" key="13">
    <source>
        <dbReference type="PROSITE" id="PS50003"/>
    </source>
</evidence>
<feature type="region of interest" description="Disordered" evidence="12">
    <location>
        <begin position="61"/>
        <end position="144"/>
    </location>
</feature>
<feature type="compositionally biased region" description="Low complexity" evidence="12">
    <location>
        <begin position="657"/>
        <end position="671"/>
    </location>
</feature>
<feature type="compositionally biased region" description="Polar residues" evidence="12">
    <location>
        <begin position="1348"/>
        <end position="1371"/>
    </location>
</feature>
<dbReference type="GO" id="GO:0005737">
    <property type="term" value="C:cytoplasm"/>
    <property type="evidence" value="ECO:0007669"/>
    <property type="project" value="UniProtKB-SubCell"/>
</dbReference>
<feature type="region of interest" description="Disordered" evidence="12">
    <location>
        <begin position="1857"/>
        <end position="1950"/>
    </location>
</feature>
<feature type="region of interest" description="Disordered" evidence="12">
    <location>
        <begin position="2709"/>
        <end position="2761"/>
    </location>
</feature>
<feature type="region of interest" description="Disordered" evidence="12">
    <location>
        <begin position="1242"/>
        <end position="1283"/>
    </location>
</feature>
<dbReference type="PROSITE" id="PS50081">
    <property type="entry name" value="ZF_DAG_PE_2"/>
    <property type="match status" value="1"/>
</dbReference>
<dbReference type="InterPro" id="IPR001849">
    <property type="entry name" value="PH_domain"/>
</dbReference>
<dbReference type="InterPro" id="IPR041020">
    <property type="entry name" value="PH_16"/>
</dbReference>
<dbReference type="GO" id="GO:0007186">
    <property type="term" value="P:G protein-coupled receptor signaling pathway"/>
    <property type="evidence" value="ECO:0007669"/>
    <property type="project" value="TreeGrafter"/>
</dbReference>
<feature type="region of interest" description="Disordered" evidence="12">
    <location>
        <begin position="2453"/>
        <end position="2486"/>
    </location>
</feature>
<evidence type="ECO:0000256" key="6">
    <source>
        <dbReference type="ARBA" id="ARBA00022658"/>
    </source>
</evidence>
<dbReference type="InterPro" id="IPR046349">
    <property type="entry name" value="C1-like_sf"/>
</dbReference>
<keyword evidence="18" id="KW-1185">Reference proteome</keyword>
<dbReference type="GO" id="GO:0005085">
    <property type="term" value="F:guanyl-nucleotide exchange factor activity"/>
    <property type="evidence" value="ECO:0007669"/>
    <property type="project" value="UniProtKB-KW"/>
</dbReference>